<keyword evidence="2" id="KW-0378">Hydrolase</keyword>
<dbReference type="EMBL" id="CP048029">
    <property type="protein sequence ID" value="QIK37063.1"/>
    <property type="molecule type" value="Genomic_DNA"/>
</dbReference>
<dbReference type="RefSeq" id="WP_166269815.1">
    <property type="nucleotide sequence ID" value="NZ_CP048029.1"/>
</dbReference>
<keyword evidence="3" id="KW-0051">Antiviral defense</keyword>
<dbReference type="AlphaFoldDB" id="A0A6G7VAG4"/>
<evidence type="ECO:0000313" key="6">
    <source>
        <dbReference type="Proteomes" id="UP000502699"/>
    </source>
</evidence>
<gene>
    <name evidence="5" type="ORF">GWK36_02530</name>
</gene>
<dbReference type="InterPro" id="IPR038257">
    <property type="entry name" value="CRISPR-assoc_Cas3_HD_sf"/>
</dbReference>
<dbReference type="GO" id="GO:0051607">
    <property type="term" value="P:defense response to virus"/>
    <property type="evidence" value="ECO:0007669"/>
    <property type="project" value="UniProtKB-KW"/>
</dbReference>
<keyword evidence="1" id="KW-0479">Metal-binding</keyword>
<dbReference type="GO" id="GO:0046872">
    <property type="term" value="F:metal ion binding"/>
    <property type="evidence" value="ECO:0007669"/>
    <property type="project" value="UniProtKB-KW"/>
</dbReference>
<dbReference type="Proteomes" id="UP000502699">
    <property type="component" value="Chromosome"/>
</dbReference>
<dbReference type="GO" id="GO:0016787">
    <property type="term" value="F:hydrolase activity"/>
    <property type="evidence" value="ECO:0007669"/>
    <property type="project" value="UniProtKB-KW"/>
</dbReference>
<protein>
    <recommendedName>
        <fullName evidence="4">HD Cas3-type domain-containing protein</fullName>
    </recommendedName>
</protein>
<organism evidence="5 6">
    <name type="scientific">Caldichromatium japonicum</name>
    <dbReference type="NCBI Taxonomy" id="2699430"/>
    <lineage>
        <taxon>Bacteria</taxon>
        <taxon>Pseudomonadati</taxon>
        <taxon>Pseudomonadota</taxon>
        <taxon>Gammaproteobacteria</taxon>
        <taxon>Chromatiales</taxon>
        <taxon>Chromatiaceae</taxon>
        <taxon>Caldichromatium</taxon>
    </lineage>
</organism>
<evidence type="ECO:0000256" key="1">
    <source>
        <dbReference type="ARBA" id="ARBA00022723"/>
    </source>
</evidence>
<evidence type="ECO:0000256" key="3">
    <source>
        <dbReference type="ARBA" id="ARBA00023118"/>
    </source>
</evidence>
<dbReference type="Gene3D" id="1.10.3210.30">
    <property type="match status" value="1"/>
</dbReference>
<accession>A0A6G7VAG4</accession>
<name>A0A6G7VAG4_9GAMM</name>
<evidence type="ECO:0000256" key="2">
    <source>
        <dbReference type="ARBA" id="ARBA00022801"/>
    </source>
</evidence>
<proteinExistence type="predicted"/>
<feature type="domain" description="HD Cas3-type" evidence="4">
    <location>
        <begin position="5"/>
        <end position="45"/>
    </location>
</feature>
<dbReference type="Pfam" id="PF18019">
    <property type="entry name" value="Cas3_HD"/>
    <property type="match status" value="1"/>
</dbReference>
<dbReference type="KEGG" id="cjap:GWK36_02530"/>
<sequence>MITPWGKWQDEQRWLLLTDHCTDVAVVFRLLVAQPIIQARLAASAGDCLLPAHLDRLEAFPAPAGIDFSPF</sequence>
<keyword evidence="6" id="KW-1185">Reference proteome</keyword>
<reference evidence="6" key="1">
    <citation type="submission" date="2020-01" db="EMBL/GenBank/DDBJ databases">
        <title>Caldichromatium gen. nov., sp. nov., a thermophilic purple sulfur bacterium member of the family Chromatiaceae isolated from Nakabusa hot spring, Japan.</title>
        <authorList>
            <person name="Saini M.K."/>
            <person name="Hanada S."/>
            <person name="Tank M."/>
        </authorList>
    </citation>
    <scope>NUCLEOTIDE SEQUENCE [LARGE SCALE GENOMIC DNA]</scope>
    <source>
        <strain evidence="6">No.7</strain>
    </source>
</reference>
<dbReference type="InterPro" id="IPR006483">
    <property type="entry name" value="CRISPR-assoc_Cas3_HD"/>
</dbReference>
<evidence type="ECO:0000259" key="4">
    <source>
        <dbReference type="Pfam" id="PF18019"/>
    </source>
</evidence>
<evidence type="ECO:0000313" key="5">
    <source>
        <dbReference type="EMBL" id="QIK37063.1"/>
    </source>
</evidence>